<dbReference type="EMBL" id="KQ241653">
    <property type="protein sequence ID" value="KNC86394.1"/>
    <property type="molecule type" value="Genomic_DNA"/>
</dbReference>
<dbReference type="RefSeq" id="XP_014160296.1">
    <property type="nucleotide sequence ID" value="XM_014304821.1"/>
</dbReference>
<keyword evidence="11" id="KW-1185">Reference proteome</keyword>
<evidence type="ECO:0000256" key="9">
    <source>
        <dbReference type="PIRSR" id="PIRSR005639-2"/>
    </source>
</evidence>
<feature type="active site" description="Charge relay system" evidence="8">
    <location>
        <position position="228"/>
    </location>
</feature>
<dbReference type="STRING" id="667725.A0A0L0GBW0"/>
<sequence length="247" mass="26678">MKNIHSLTIDPLTGSSFKTSGKYNLHILTKYQFNRQTINMCQSVDITIGVLALQGAFREHVLAIEQSAGVKAVALRTREDFEQNKIDGLIIPGGESTTMAHIANRSGVMDILREFVASGKPVWGTCAGLIFLADKAQSAKIGGQALIGGLHVTVDRNHFGAQVHSFEVDISVPVLGEKPFHGVFIRAPAILETGEGVEILAKHIDQNGKEVVVAARQGSLLGCSFHPELTPDNRFHNLFVDMVAASL</sequence>
<keyword evidence="3" id="KW-0378">Hydrolase</keyword>
<dbReference type="SUPFAM" id="SSF52317">
    <property type="entry name" value="Class I glutamine amidotransferase-like"/>
    <property type="match status" value="1"/>
</dbReference>
<dbReference type="Proteomes" id="UP000054560">
    <property type="component" value="Unassembled WGS sequence"/>
</dbReference>
<dbReference type="GO" id="GO:0042823">
    <property type="term" value="P:pyridoxal phosphate biosynthetic process"/>
    <property type="evidence" value="ECO:0007669"/>
    <property type="project" value="InterPro"/>
</dbReference>
<dbReference type="InterPro" id="IPR021196">
    <property type="entry name" value="PdxT/SNO_CS"/>
</dbReference>
<accession>A0A0L0GBW0</accession>
<dbReference type="PANTHER" id="PTHR31559:SF0">
    <property type="entry name" value="PYRIDOXAL 5'-PHOSPHATE SYNTHASE SUBUNIT SNO1-RELATED"/>
    <property type="match status" value="1"/>
</dbReference>
<dbReference type="PROSITE" id="PS01236">
    <property type="entry name" value="PDXT_SNO_1"/>
    <property type="match status" value="1"/>
</dbReference>
<dbReference type="FunFam" id="3.40.50.880:FF:000041">
    <property type="entry name" value="Glutamine amidotransferase subunit pdxT, putative"/>
    <property type="match status" value="1"/>
</dbReference>
<reference evidence="10 11" key="1">
    <citation type="submission" date="2011-02" db="EMBL/GenBank/DDBJ databases">
        <title>The Genome Sequence of Sphaeroforma arctica JP610.</title>
        <authorList>
            <consortium name="The Broad Institute Genome Sequencing Platform"/>
            <person name="Russ C."/>
            <person name="Cuomo C."/>
            <person name="Young S.K."/>
            <person name="Zeng Q."/>
            <person name="Gargeya S."/>
            <person name="Alvarado L."/>
            <person name="Berlin A."/>
            <person name="Chapman S.B."/>
            <person name="Chen Z."/>
            <person name="Freedman E."/>
            <person name="Gellesch M."/>
            <person name="Goldberg J."/>
            <person name="Griggs A."/>
            <person name="Gujja S."/>
            <person name="Heilman E."/>
            <person name="Heiman D."/>
            <person name="Howarth C."/>
            <person name="Mehta T."/>
            <person name="Neiman D."/>
            <person name="Pearson M."/>
            <person name="Roberts A."/>
            <person name="Saif S."/>
            <person name="Shea T."/>
            <person name="Shenoy N."/>
            <person name="Sisk P."/>
            <person name="Stolte C."/>
            <person name="Sykes S."/>
            <person name="White J."/>
            <person name="Yandava C."/>
            <person name="Burger G."/>
            <person name="Gray M.W."/>
            <person name="Holland P.W.H."/>
            <person name="King N."/>
            <person name="Lang F.B.F."/>
            <person name="Roger A.J."/>
            <person name="Ruiz-Trillo I."/>
            <person name="Haas B."/>
            <person name="Nusbaum C."/>
            <person name="Birren B."/>
        </authorList>
    </citation>
    <scope>NUCLEOTIDE SEQUENCE [LARGE SCALE GENOMIC DNA]</scope>
    <source>
        <strain evidence="10 11">JP610</strain>
    </source>
</reference>
<dbReference type="PANTHER" id="PTHR31559">
    <property type="entry name" value="PYRIDOXAL 5'-PHOSPHATE SYNTHASE SUBUNIT SNO"/>
    <property type="match status" value="1"/>
</dbReference>
<dbReference type="EC" id="3.5.1.2" evidence="2"/>
<dbReference type="PIRSF" id="PIRSF005639">
    <property type="entry name" value="Glut_amidoT_SNO"/>
    <property type="match status" value="1"/>
</dbReference>
<dbReference type="GeneID" id="25901948"/>
<dbReference type="GO" id="GO:0008614">
    <property type="term" value="P:pyridoxine metabolic process"/>
    <property type="evidence" value="ECO:0007669"/>
    <property type="project" value="TreeGrafter"/>
</dbReference>
<organism evidence="10 11">
    <name type="scientific">Sphaeroforma arctica JP610</name>
    <dbReference type="NCBI Taxonomy" id="667725"/>
    <lineage>
        <taxon>Eukaryota</taxon>
        <taxon>Ichthyosporea</taxon>
        <taxon>Ichthyophonida</taxon>
        <taxon>Sphaeroforma</taxon>
    </lineage>
</organism>
<dbReference type="NCBIfam" id="TIGR03800">
    <property type="entry name" value="PLP_synth_Pdx2"/>
    <property type="match status" value="1"/>
</dbReference>
<feature type="binding site" evidence="9">
    <location>
        <begin position="185"/>
        <end position="186"/>
    </location>
    <ligand>
        <name>L-glutamine</name>
        <dbReference type="ChEBI" id="CHEBI:58359"/>
    </ligand>
</feature>
<dbReference type="eggNOG" id="KOG3210">
    <property type="taxonomic scope" value="Eukaryota"/>
</dbReference>
<name>A0A0L0GBW0_9EUKA</name>
<feature type="binding site" evidence="9">
    <location>
        <begin position="94"/>
        <end position="96"/>
    </location>
    <ligand>
        <name>L-glutamine</name>
        <dbReference type="ChEBI" id="CHEBI:58359"/>
    </ligand>
</feature>
<gene>
    <name evidence="10" type="ORF">SARC_01444</name>
</gene>
<dbReference type="OrthoDB" id="2039at2759"/>
<evidence type="ECO:0000256" key="2">
    <source>
        <dbReference type="ARBA" id="ARBA00012918"/>
    </source>
</evidence>
<keyword evidence="6" id="KW-0456">Lyase</keyword>
<dbReference type="AlphaFoldDB" id="A0A0L0GBW0"/>
<feature type="binding site" evidence="9">
    <location>
        <position position="156"/>
    </location>
    <ligand>
        <name>L-glutamine</name>
        <dbReference type="ChEBI" id="CHEBI:58359"/>
    </ligand>
</feature>
<dbReference type="GO" id="GO:0016829">
    <property type="term" value="F:lyase activity"/>
    <property type="evidence" value="ECO:0007669"/>
    <property type="project" value="UniProtKB-KW"/>
</dbReference>
<evidence type="ECO:0000256" key="5">
    <source>
        <dbReference type="ARBA" id="ARBA00022962"/>
    </source>
</evidence>
<evidence type="ECO:0000256" key="1">
    <source>
        <dbReference type="ARBA" id="ARBA00008345"/>
    </source>
</evidence>
<evidence type="ECO:0000256" key="4">
    <source>
        <dbReference type="ARBA" id="ARBA00022898"/>
    </source>
</evidence>
<dbReference type="Pfam" id="PF01174">
    <property type="entry name" value="SNO"/>
    <property type="match status" value="1"/>
</dbReference>
<dbReference type="GO" id="GO:0005829">
    <property type="term" value="C:cytosol"/>
    <property type="evidence" value="ECO:0007669"/>
    <property type="project" value="TreeGrafter"/>
</dbReference>
<keyword evidence="4" id="KW-0663">Pyridoxal phosphate</keyword>
<dbReference type="InterPro" id="IPR002161">
    <property type="entry name" value="PdxT/SNO"/>
</dbReference>
<evidence type="ECO:0000313" key="10">
    <source>
        <dbReference type="EMBL" id="KNC86394.1"/>
    </source>
</evidence>
<dbReference type="GO" id="GO:1903600">
    <property type="term" value="C:glutaminase complex"/>
    <property type="evidence" value="ECO:0007669"/>
    <property type="project" value="TreeGrafter"/>
</dbReference>
<dbReference type="PROSITE" id="PS51130">
    <property type="entry name" value="PDXT_SNO_2"/>
    <property type="match status" value="1"/>
</dbReference>
<dbReference type="CDD" id="cd01749">
    <property type="entry name" value="GATase1_PB"/>
    <property type="match status" value="1"/>
</dbReference>
<dbReference type="InterPro" id="IPR029062">
    <property type="entry name" value="Class_I_gatase-like"/>
</dbReference>
<feature type="active site" description="Charge relay system" evidence="8">
    <location>
        <position position="226"/>
    </location>
</feature>
<dbReference type="GO" id="GO:0004359">
    <property type="term" value="F:glutaminase activity"/>
    <property type="evidence" value="ECO:0007669"/>
    <property type="project" value="UniProtKB-EC"/>
</dbReference>
<protein>
    <recommendedName>
        <fullName evidence="2">glutaminase</fullName>
        <ecNumber evidence="2">3.5.1.2</ecNumber>
    </recommendedName>
</protein>
<feature type="active site" description="Nucleophile" evidence="8">
    <location>
        <position position="126"/>
    </location>
</feature>
<evidence type="ECO:0000256" key="3">
    <source>
        <dbReference type="ARBA" id="ARBA00022801"/>
    </source>
</evidence>
<keyword evidence="5" id="KW-0315">Glutamine amidotransferase</keyword>
<evidence type="ECO:0000256" key="8">
    <source>
        <dbReference type="PIRSR" id="PIRSR005639-1"/>
    </source>
</evidence>
<evidence type="ECO:0000256" key="7">
    <source>
        <dbReference type="ARBA" id="ARBA00049534"/>
    </source>
</evidence>
<dbReference type="Gene3D" id="3.40.50.880">
    <property type="match status" value="1"/>
</dbReference>
<proteinExistence type="inferred from homology"/>
<evidence type="ECO:0000256" key="6">
    <source>
        <dbReference type="ARBA" id="ARBA00023239"/>
    </source>
</evidence>
<dbReference type="PROSITE" id="PS51273">
    <property type="entry name" value="GATASE_TYPE_1"/>
    <property type="match status" value="1"/>
</dbReference>
<dbReference type="HAMAP" id="MF_01615">
    <property type="entry name" value="PdxT"/>
    <property type="match status" value="1"/>
</dbReference>
<comment type="similarity">
    <text evidence="1">Belongs to the glutaminase PdxT/SNO family.</text>
</comment>
<comment type="catalytic activity">
    <reaction evidence="7">
        <text>L-glutamine + H2O = L-glutamate + NH4(+)</text>
        <dbReference type="Rhea" id="RHEA:15889"/>
        <dbReference type="ChEBI" id="CHEBI:15377"/>
        <dbReference type="ChEBI" id="CHEBI:28938"/>
        <dbReference type="ChEBI" id="CHEBI:29985"/>
        <dbReference type="ChEBI" id="CHEBI:58359"/>
        <dbReference type="EC" id="3.5.1.2"/>
    </reaction>
</comment>
<evidence type="ECO:0000313" key="11">
    <source>
        <dbReference type="Proteomes" id="UP000054560"/>
    </source>
</evidence>